<dbReference type="EMBL" id="QFXE01000021">
    <property type="protein sequence ID" value="RDH81976.1"/>
    <property type="molecule type" value="Genomic_DNA"/>
</dbReference>
<organism evidence="1 2">
    <name type="scientific">endosymbiont of Escarpia spicata</name>
    <dbReference type="NCBI Taxonomy" id="2200908"/>
    <lineage>
        <taxon>Bacteria</taxon>
        <taxon>Pseudomonadati</taxon>
        <taxon>Pseudomonadota</taxon>
        <taxon>Gammaproteobacteria</taxon>
        <taxon>sulfur-oxidizing symbionts</taxon>
    </lineage>
</organism>
<comment type="caution">
    <text evidence="1">The sequence shown here is derived from an EMBL/GenBank/DDBJ whole genome shotgun (WGS) entry which is preliminary data.</text>
</comment>
<evidence type="ECO:0000313" key="1">
    <source>
        <dbReference type="EMBL" id="RDH81976.1"/>
    </source>
</evidence>
<reference evidence="1 2" key="1">
    <citation type="journal article" date="2018" name="ISME J.">
        <title>Endosymbiont genomes yield clues of tubeworm success.</title>
        <authorList>
            <person name="Li Y."/>
            <person name="Liles M.R."/>
            <person name="Halanych K.M."/>
        </authorList>
    </citation>
    <scope>NUCLEOTIDE SEQUENCE [LARGE SCALE GENOMIC DNA]</scope>
    <source>
        <strain evidence="1">A1462</strain>
    </source>
</reference>
<sequence>MLEYIFFDERPWRRFIEFLQDQEMVPETSKDDEGWLVMLPEDIDDDLNDRVEAFYDKMLDFNEILVAEAEGEDHVHAAGVNITLKDGRTVQAAIDPKVMRRLLEVVTAEELGDLVNAIADAVENPDQPSICQR</sequence>
<protein>
    <submittedName>
        <fullName evidence="1">Uncharacterized protein</fullName>
    </submittedName>
</protein>
<keyword evidence="2" id="KW-1185">Reference proteome</keyword>
<dbReference type="Proteomes" id="UP000254771">
    <property type="component" value="Unassembled WGS sequence"/>
</dbReference>
<evidence type="ECO:0000313" key="2">
    <source>
        <dbReference type="Proteomes" id="UP000254771"/>
    </source>
</evidence>
<proteinExistence type="predicted"/>
<dbReference type="AlphaFoldDB" id="A0A370DCT1"/>
<accession>A0A370DCT1</accession>
<gene>
    <name evidence="1" type="ORF">DIZ78_16185</name>
</gene>
<name>A0A370DCT1_9GAMM</name>